<evidence type="ECO:0000256" key="2">
    <source>
        <dbReference type="SAM" id="SignalP"/>
    </source>
</evidence>
<dbReference type="EMBL" id="JAYKXP010000008">
    <property type="protein sequence ID" value="KAK7054888.1"/>
    <property type="molecule type" value="Genomic_DNA"/>
</dbReference>
<dbReference type="Proteomes" id="UP001383192">
    <property type="component" value="Unassembled WGS sequence"/>
</dbReference>
<comment type="caution">
    <text evidence="3">The sequence shown here is derived from an EMBL/GenBank/DDBJ whole genome shotgun (WGS) entry which is preliminary data.</text>
</comment>
<dbReference type="AlphaFoldDB" id="A0AAW0DSE6"/>
<keyword evidence="2" id="KW-0732">Signal</keyword>
<feature type="signal peptide" evidence="2">
    <location>
        <begin position="1"/>
        <end position="22"/>
    </location>
</feature>
<name>A0AAW0DSE6_9AGAR</name>
<sequence>MMSTVVTVAKGKVLALLAVLLSFNSNNSPFGNPEGGEGGNQNSVWGYLTPKRTKELIARESAVALREAEVARREAELLAGAPGGVIPSPSPVLCPPCQAATTVETITGPIQTVIKEIVKEDSLAPPGWASPRIDEILDRELKVAEREREIGKREENINRREHDASRRESWIMEQLIALGTDNPSTYEEEYVYEPAGSKRKPAKQFKELPPLVISETQIETHIQTVTATETQFVPPPSSTRLVAFPTPEPVEVHSSTAIPRTTAVEIIREEIDDDEEEEEEEEQVVFRRKPGPRRPPPARWFNNW</sequence>
<feature type="compositionally biased region" description="Acidic residues" evidence="1">
    <location>
        <begin position="270"/>
        <end position="283"/>
    </location>
</feature>
<feature type="chain" id="PRO_5043967874" evidence="2">
    <location>
        <begin position="23"/>
        <end position="304"/>
    </location>
</feature>
<keyword evidence="4" id="KW-1185">Reference proteome</keyword>
<evidence type="ECO:0000313" key="4">
    <source>
        <dbReference type="Proteomes" id="UP001383192"/>
    </source>
</evidence>
<evidence type="ECO:0000256" key="1">
    <source>
        <dbReference type="SAM" id="MobiDB-lite"/>
    </source>
</evidence>
<gene>
    <name evidence="3" type="ORF">VNI00_003351</name>
</gene>
<protein>
    <submittedName>
        <fullName evidence="3">Uncharacterized protein</fullName>
    </submittedName>
</protein>
<proteinExistence type="predicted"/>
<feature type="region of interest" description="Disordered" evidence="1">
    <location>
        <begin position="270"/>
        <end position="304"/>
    </location>
</feature>
<accession>A0AAW0DSE6</accession>
<organism evidence="3 4">
    <name type="scientific">Paramarasmius palmivorus</name>
    <dbReference type="NCBI Taxonomy" id="297713"/>
    <lineage>
        <taxon>Eukaryota</taxon>
        <taxon>Fungi</taxon>
        <taxon>Dikarya</taxon>
        <taxon>Basidiomycota</taxon>
        <taxon>Agaricomycotina</taxon>
        <taxon>Agaricomycetes</taxon>
        <taxon>Agaricomycetidae</taxon>
        <taxon>Agaricales</taxon>
        <taxon>Marasmiineae</taxon>
        <taxon>Marasmiaceae</taxon>
        <taxon>Paramarasmius</taxon>
    </lineage>
</organism>
<evidence type="ECO:0000313" key="3">
    <source>
        <dbReference type="EMBL" id="KAK7054888.1"/>
    </source>
</evidence>
<reference evidence="3 4" key="1">
    <citation type="submission" date="2024-01" db="EMBL/GenBank/DDBJ databases">
        <title>A draft genome for a cacao thread blight-causing isolate of Paramarasmius palmivorus.</title>
        <authorList>
            <person name="Baruah I.K."/>
            <person name="Bukari Y."/>
            <person name="Amoako-Attah I."/>
            <person name="Meinhardt L.W."/>
            <person name="Bailey B.A."/>
            <person name="Cohen S.P."/>
        </authorList>
    </citation>
    <scope>NUCLEOTIDE SEQUENCE [LARGE SCALE GENOMIC DNA]</scope>
    <source>
        <strain evidence="3 4">GH-12</strain>
    </source>
</reference>